<dbReference type="OrthoDB" id="3298053at2"/>
<gene>
    <name evidence="1" type="ORF">CryarDRAFT_3046</name>
</gene>
<protein>
    <submittedName>
        <fullName evidence="1">Uncharacterized protein</fullName>
    </submittedName>
</protein>
<dbReference type="Proteomes" id="UP000021053">
    <property type="component" value="Unassembled WGS sequence"/>
</dbReference>
<dbReference type="EMBL" id="JFBT01000001">
    <property type="protein sequence ID" value="EXG81921.1"/>
    <property type="molecule type" value="Genomic_DNA"/>
</dbReference>
<evidence type="ECO:0000313" key="2">
    <source>
        <dbReference type="Proteomes" id="UP000021053"/>
    </source>
</evidence>
<comment type="caution">
    <text evidence="1">The sequence shown here is derived from an EMBL/GenBank/DDBJ whole genome shotgun (WGS) entry which is preliminary data.</text>
</comment>
<organism evidence="1 2">
    <name type="scientific">Cryptosporangium arvum DSM 44712</name>
    <dbReference type="NCBI Taxonomy" id="927661"/>
    <lineage>
        <taxon>Bacteria</taxon>
        <taxon>Bacillati</taxon>
        <taxon>Actinomycetota</taxon>
        <taxon>Actinomycetes</taxon>
        <taxon>Cryptosporangiales</taxon>
        <taxon>Cryptosporangiaceae</taxon>
        <taxon>Cryptosporangium</taxon>
    </lineage>
</organism>
<proteinExistence type="predicted"/>
<dbReference type="AlphaFoldDB" id="A0A011AIS8"/>
<keyword evidence="2" id="KW-1185">Reference proteome</keyword>
<reference evidence="1 2" key="1">
    <citation type="submission" date="2013-07" db="EMBL/GenBank/DDBJ databases">
        <authorList>
            <consortium name="DOE Joint Genome Institute"/>
            <person name="Eisen J."/>
            <person name="Huntemann M."/>
            <person name="Han J."/>
            <person name="Chen A."/>
            <person name="Kyrpides N."/>
            <person name="Mavromatis K."/>
            <person name="Markowitz V."/>
            <person name="Palaniappan K."/>
            <person name="Ivanova N."/>
            <person name="Schaumberg A."/>
            <person name="Pati A."/>
            <person name="Liolios K."/>
            <person name="Nordberg H.P."/>
            <person name="Cantor M.N."/>
            <person name="Hua S.X."/>
            <person name="Woyke T."/>
        </authorList>
    </citation>
    <scope>NUCLEOTIDE SEQUENCE [LARGE SCALE GENOMIC DNA]</scope>
    <source>
        <strain evidence="1 2">DSM 44712</strain>
    </source>
</reference>
<accession>A0A011AIS8</accession>
<dbReference type="RefSeq" id="WP_035851405.1">
    <property type="nucleotide sequence ID" value="NZ_KK073874.1"/>
</dbReference>
<sequence length="197" mass="20678">MVQKLAIAATAVVALVALVTGMVALERSGDARRIAGVAADREPLPVPTVVAQQSIVPGPSVASLTPAPGRSRDRYPVAYENQHLRLQNACVGSGQAVDLDEPRVAPPDGAELTFFACTETRFAFEGPATFAEVTDPQANATACLDALRTNPGVESLRVARGQTVCVLTSGPAPRIVRMRTDSVTDRVALSVTAWTMV</sequence>
<evidence type="ECO:0000313" key="1">
    <source>
        <dbReference type="EMBL" id="EXG81921.1"/>
    </source>
</evidence>
<dbReference type="HOGENOM" id="CLU_1382112_0_0_11"/>
<name>A0A011AIS8_9ACTN</name>